<dbReference type="PROSITE" id="PS52016">
    <property type="entry name" value="TONB_DEPENDENT_REC_3"/>
    <property type="match status" value="1"/>
</dbReference>
<organism evidence="10 11">
    <name type="scientific">Salegentibacter salegens</name>
    <dbReference type="NCBI Taxonomy" id="143223"/>
    <lineage>
        <taxon>Bacteria</taxon>
        <taxon>Pseudomonadati</taxon>
        <taxon>Bacteroidota</taxon>
        <taxon>Flavobacteriia</taxon>
        <taxon>Flavobacteriales</taxon>
        <taxon>Flavobacteriaceae</taxon>
        <taxon>Salegentibacter</taxon>
    </lineage>
</organism>
<dbReference type="Gene3D" id="2.40.170.20">
    <property type="entry name" value="TonB-dependent receptor, beta-barrel domain"/>
    <property type="match status" value="1"/>
</dbReference>
<keyword evidence="8" id="KW-0732">Signal</keyword>
<dbReference type="RefSeq" id="WP_079735792.1">
    <property type="nucleotide sequence ID" value="NZ_LT670848.1"/>
</dbReference>
<dbReference type="GO" id="GO:0009279">
    <property type="term" value="C:cell outer membrane"/>
    <property type="evidence" value="ECO:0007669"/>
    <property type="project" value="UniProtKB-SubCell"/>
</dbReference>
<comment type="subcellular location">
    <subcellularLocation>
        <location evidence="1 7">Cell outer membrane</location>
        <topology evidence="1 7">Multi-pass membrane protein</topology>
    </subcellularLocation>
</comment>
<evidence type="ECO:0000256" key="1">
    <source>
        <dbReference type="ARBA" id="ARBA00004571"/>
    </source>
</evidence>
<dbReference type="Pfam" id="PF13715">
    <property type="entry name" value="CarbopepD_reg_2"/>
    <property type="match status" value="1"/>
</dbReference>
<reference evidence="11" key="1">
    <citation type="submission" date="2016-11" db="EMBL/GenBank/DDBJ databases">
        <authorList>
            <person name="Varghese N."/>
            <person name="Submissions S."/>
        </authorList>
    </citation>
    <scope>NUCLEOTIDE SEQUENCE [LARGE SCALE GENOMIC DNA]</scope>
    <source>
        <strain evidence="11">ACAM 48</strain>
    </source>
</reference>
<keyword evidence="3 7" id="KW-1134">Transmembrane beta strand</keyword>
<dbReference type="AlphaFoldDB" id="A0A1M7N1Y7"/>
<dbReference type="Proteomes" id="UP000190235">
    <property type="component" value="Chromosome I"/>
</dbReference>
<feature type="signal peptide" evidence="8">
    <location>
        <begin position="1"/>
        <end position="22"/>
    </location>
</feature>
<keyword evidence="2 7" id="KW-0813">Transport</keyword>
<evidence type="ECO:0000256" key="5">
    <source>
        <dbReference type="ARBA" id="ARBA00023136"/>
    </source>
</evidence>
<evidence type="ECO:0000256" key="7">
    <source>
        <dbReference type="PROSITE-ProRule" id="PRU01360"/>
    </source>
</evidence>
<dbReference type="SUPFAM" id="SSF49464">
    <property type="entry name" value="Carboxypeptidase regulatory domain-like"/>
    <property type="match status" value="1"/>
</dbReference>
<feature type="domain" description="TonB-dependent receptor plug" evidence="9">
    <location>
        <begin position="117"/>
        <end position="240"/>
    </location>
</feature>
<dbReference type="NCBIfam" id="TIGR04056">
    <property type="entry name" value="OMP_RagA_SusC"/>
    <property type="match status" value="1"/>
</dbReference>
<evidence type="ECO:0000256" key="8">
    <source>
        <dbReference type="SAM" id="SignalP"/>
    </source>
</evidence>
<dbReference type="InterPro" id="IPR023997">
    <property type="entry name" value="TonB-dep_OMP_SusC/RagA_CS"/>
</dbReference>
<evidence type="ECO:0000256" key="2">
    <source>
        <dbReference type="ARBA" id="ARBA00022448"/>
    </source>
</evidence>
<dbReference type="InterPro" id="IPR037066">
    <property type="entry name" value="Plug_dom_sf"/>
</dbReference>
<name>A0A1M7N1Y7_9FLAO</name>
<evidence type="ECO:0000256" key="3">
    <source>
        <dbReference type="ARBA" id="ARBA00022452"/>
    </source>
</evidence>
<evidence type="ECO:0000256" key="6">
    <source>
        <dbReference type="ARBA" id="ARBA00023237"/>
    </source>
</evidence>
<dbReference type="InterPro" id="IPR036942">
    <property type="entry name" value="Beta-barrel_TonB_sf"/>
</dbReference>
<dbReference type="InterPro" id="IPR008969">
    <property type="entry name" value="CarboxyPept-like_regulatory"/>
</dbReference>
<dbReference type="InterPro" id="IPR012910">
    <property type="entry name" value="Plug_dom"/>
</dbReference>
<sequence>MGKKLLFLLGLMFFSFNQNLIAQEQTVTGTVTDSENGIPLPGVTVLEKGTRNGTSTDFDGNYSLDVPGDATLVFSMVGFMTQELPVDGQNLINLELSPDTEALDEVVVTSLGLTREKKSLGYSVTELDSEEVNTVKDYNVASSLVGKVAGLVVNQASGVGSGSRITIRGNNTLTGNNQALVVVDGIPIDASGNESGGSIYNSTVTGGGITDINPSDIESISVLKGPNAAALYGSRAASGVVLITTKKGTRGSGLGISLNSNISVEETMFLPDFQNEYGQGTNGAVYSDLDNFGSNSWGPRLDGSQQLYYTGEERAYNAQPDNVENFFENGIKSINTIAMDQGGENHSVRFSYTNNQTTSVIPNSELHSHNLNLRGVIDLSDKLTLDSKATYFTQELENRVNVGTEGVLAYVYSMPRNVAIDDLKRYKPSLWSNPDMFSDEYGAISYAGQNKSIGNPYWMLNQDTNDERRDRFLGFSKLNYEFNDWLSAFIRIGGDVTNVRSEYIQDYGHHFFYDGRLNFSNRKNVEINSDFLITANKDLTETLNLVANVGGSLSKRTFEGMSVSGNQFRLPSRAFLNNTNVQTSTHTPLGVKKINSLYGSFSFSYDDFMYLDLTARNDWSSTLSEDNRSFFYPSVSYSLLVNRFIDPDKNFLDMLKLRASWAEVGNDTDVYQLYQTFSVPQQGYLGRTVLEGPSVKLNPDLRPESVKSTEFGVEFNMFKNRFYGDFSIYEIITNDMIFNVPVPFATGFSFFKENVGEVKNNGFEIMLGGVPIRNENFRWDISANMSRNKNELVELIDGLDYTVLNSLGDLSIRAEVGGGIGDIYGTTWKTDENGERLVNAEGFPIASNEREKLGNAQPDFIGGLTNNFTYKNWNLRFLVDGRFGGEIYSATSSYLDAAGVSERSLEFRDAGITLDAINEGTGGQNDIQITGQQYWSNYSDITSNYVYDQTNVRLREFALTYSLPGASIENIGLTSASVGLIGRNLFFIYKAADDIDPDASIGTGLSGQGISLNNAPTIRSLGLNINIKF</sequence>
<keyword evidence="5 7" id="KW-0472">Membrane</keyword>
<comment type="similarity">
    <text evidence="7">Belongs to the TonB-dependent receptor family.</text>
</comment>
<dbReference type="EMBL" id="LT670848">
    <property type="protein sequence ID" value="SHM96975.1"/>
    <property type="molecule type" value="Genomic_DNA"/>
</dbReference>
<evidence type="ECO:0000259" key="9">
    <source>
        <dbReference type="Pfam" id="PF07715"/>
    </source>
</evidence>
<keyword evidence="4 7" id="KW-0812">Transmembrane</keyword>
<dbReference type="STRING" id="143223.SAMN05878281_2801"/>
<dbReference type="InterPro" id="IPR039426">
    <property type="entry name" value="TonB-dep_rcpt-like"/>
</dbReference>
<keyword evidence="11" id="KW-1185">Reference proteome</keyword>
<proteinExistence type="inferred from homology"/>
<feature type="chain" id="PRO_5012455379" evidence="8">
    <location>
        <begin position="23"/>
        <end position="1029"/>
    </location>
</feature>
<dbReference type="OrthoDB" id="9768177at2"/>
<dbReference type="Gene3D" id="2.170.130.10">
    <property type="entry name" value="TonB-dependent receptor, plug domain"/>
    <property type="match status" value="1"/>
</dbReference>
<dbReference type="Pfam" id="PF07715">
    <property type="entry name" value="Plug"/>
    <property type="match status" value="1"/>
</dbReference>
<protein>
    <submittedName>
        <fullName evidence="10">TonB-linked outer membrane protein, SusC/RagA family</fullName>
    </submittedName>
</protein>
<dbReference type="NCBIfam" id="TIGR04057">
    <property type="entry name" value="SusC_RagA_signa"/>
    <property type="match status" value="1"/>
</dbReference>
<evidence type="ECO:0000256" key="4">
    <source>
        <dbReference type="ARBA" id="ARBA00022692"/>
    </source>
</evidence>
<dbReference type="Gene3D" id="2.60.40.1120">
    <property type="entry name" value="Carboxypeptidase-like, regulatory domain"/>
    <property type="match status" value="1"/>
</dbReference>
<evidence type="ECO:0000313" key="11">
    <source>
        <dbReference type="Proteomes" id="UP000190235"/>
    </source>
</evidence>
<accession>A0A1M7N1Y7</accession>
<gene>
    <name evidence="10" type="ORF">SAMN05878281_2801</name>
</gene>
<evidence type="ECO:0000313" key="10">
    <source>
        <dbReference type="EMBL" id="SHM96975.1"/>
    </source>
</evidence>
<dbReference type="InterPro" id="IPR023996">
    <property type="entry name" value="TonB-dep_OMP_SusC/RagA"/>
</dbReference>
<dbReference type="SUPFAM" id="SSF56935">
    <property type="entry name" value="Porins"/>
    <property type="match status" value="1"/>
</dbReference>
<keyword evidence="6 7" id="KW-0998">Cell outer membrane</keyword>